<evidence type="ECO:0000313" key="3">
    <source>
        <dbReference type="EMBL" id="MSS47695.1"/>
    </source>
</evidence>
<dbReference type="Pfam" id="PF08800">
    <property type="entry name" value="BT4734-like_N"/>
    <property type="match status" value="1"/>
</dbReference>
<proteinExistence type="predicted"/>
<name>A0A174PUC2_PHOVU</name>
<dbReference type="EMBL" id="VULU01000006">
    <property type="protein sequence ID" value="MSS47695.1"/>
    <property type="molecule type" value="Genomic_DNA"/>
</dbReference>
<evidence type="ECO:0000313" key="8">
    <source>
        <dbReference type="Proteomes" id="UP000437431"/>
    </source>
</evidence>
<reference evidence="3 9" key="3">
    <citation type="submission" date="2019-09" db="EMBL/GenBank/DDBJ databases">
        <title>In-depth cultivation of the pig gut microbiome towards novel bacterial diversity and tailored functional studies.</title>
        <authorList>
            <person name="Wylensek D."/>
            <person name="Hitch T.C.A."/>
            <person name="Clavel T."/>
        </authorList>
    </citation>
    <scope>NUCLEOTIDE SEQUENCE [LARGE SCALE GENOMIC DNA]</scope>
    <source>
        <strain evidence="3 9">WCA-389-WT-3C</strain>
    </source>
</reference>
<evidence type="ECO:0000313" key="4">
    <source>
        <dbReference type="EMBL" id="RGT94688.1"/>
    </source>
</evidence>
<dbReference type="Proteomes" id="UP000460950">
    <property type="component" value="Unassembled WGS sequence"/>
</dbReference>
<dbReference type="InterPro" id="IPR014907">
    <property type="entry name" value="BT4734-like_N"/>
</dbReference>
<dbReference type="EMBL" id="QSJM01000066">
    <property type="protein sequence ID" value="RHD74628.1"/>
    <property type="molecule type" value="Genomic_DNA"/>
</dbReference>
<evidence type="ECO:0000313" key="5">
    <source>
        <dbReference type="EMBL" id="RHD74628.1"/>
    </source>
</evidence>
<accession>A0A174PUC2</accession>
<dbReference type="Proteomes" id="UP000283833">
    <property type="component" value="Unassembled WGS sequence"/>
</dbReference>
<dbReference type="EMBL" id="WDAY01000088">
    <property type="protein sequence ID" value="KAB6554538.1"/>
    <property type="molecule type" value="Genomic_DNA"/>
</dbReference>
<dbReference type="Proteomes" id="UP000283429">
    <property type="component" value="Unassembled WGS sequence"/>
</dbReference>
<dbReference type="RefSeq" id="WP_016270444.1">
    <property type="nucleotide sequence ID" value="NZ_BAABZK010000002.1"/>
</dbReference>
<evidence type="ECO:0000313" key="9">
    <source>
        <dbReference type="Proteomes" id="UP000460950"/>
    </source>
</evidence>
<reference evidence="2 8" key="2">
    <citation type="journal article" date="2019" name="Nat. Med.">
        <title>A library of human gut bacterial isolates paired with longitudinal multiomics data enables mechanistic microbiome research.</title>
        <authorList>
            <person name="Poyet M."/>
            <person name="Groussin M."/>
            <person name="Gibbons S.M."/>
            <person name="Avila-Pacheco J."/>
            <person name="Jiang X."/>
            <person name="Kearney S.M."/>
            <person name="Perrotta A.R."/>
            <person name="Berdy B."/>
            <person name="Zhao S."/>
            <person name="Lieberman T.D."/>
            <person name="Swanson P.K."/>
            <person name="Smith M."/>
            <person name="Roesemann S."/>
            <person name="Alexander J.E."/>
            <person name="Rich S.A."/>
            <person name="Livny J."/>
            <person name="Vlamakis H."/>
            <person name="Clish C."/>
            <person name="Bullock K."/>
            <person name="Deik A."/>
            <person name="Scott J."/>
            <person name="Pierce K.A."/>
            <person name="Xavier R.J."/>
            <person name="Alm E.J."/>
        </authorList>
    </citation>
    <scope>NUCLEOTIDE SEQUENCE [LARGE SCALE GENOMIC DNA]</scope>
    <source>
        <strain evidence="2 8">BIOML-A111</strain>
    </source>
</reference>
<dbReference type="Proteomes" id="UP000437431">
    <property type="component" value="Unassembled WGS sequence"/>
</dbReference>
<feature type="domain" description="BT4734-like N-terminal" evidence="1">
    <location>
        <begin position="73"/>
        <end position="216"/>
    </location>
</feature>
<protein>
    <submittedName>
        <fullName evidence="2">Virulence protein E</fullName>
    </submittedName>
</protein>
<comment type="caution">
    <text evidence="2">The sequence shown here is derived from an EMBL/GenBank/DDBJ whole genome shotgun (WGS) entry which is preliminary data.</text>
</comment>
<dbReference type="AlphaFoldDB" id="A0A174PUC2"/>
<reference evidence="6 7" key="1">
    <citation type="submission" date="2018-08" db="EMBL/GenBank/DDBJ databases">
        <title>A genome reference for cultivated species of the human gut microbiota.</title>
        <authorList>
            <person name="Zou Y."/>
            <person name="Xue W."/>
            <person name="Luo G."/>
        </authorList>
    </citation>
    <scope>NUCLEOTIDE SEQUENCE [LARGE SCALE GENOMIC DNA]</scope>
    <source>
        <strain evidence="4 7">AF18-14</strain>
        <strain evidence="5 6">AM30-40</strain>
    </source>
</reference>
<sequence>MNQFKMSLFLPPISPVKDSATGRTIQPPTLTPYKEITLQEVYKLITSSERLKTLTETVRRAAENGDEKIYRMLKQQTLPYVTPCGVFSYRKSDSLTGPSGLIVVDIDHLDSRGEAEKLKRQLFDDRLLHPVLAFTSPSGYGVKAFIPYDLARIPDTRQNTSENIHWAMNYVQAIYDFHSSHPDGEDKKTNRSGKGVDRSGKDLVRACFLSYDEEALIRREI</sequence>
<organism evidence="2 8">
    <name type="scientific">Phocaeicola vulgatus</name>
    <name type="common">Bacteroides vulgatus</name>
    <dbReference type="NCBI Taxonomy" id="821"/>
    <lineage>
        <taxon>Bacteria</taxon>
        <taxon>Pseudomonadati</taxon>
        <taxon>Bacteroidota</taxon>
        <taxon>Bacteroidia</taxon>
        <taxon>Bacteroidales</taxon>
        <taxon>Bacteroidaceae</taxon>
        <taxon>Phocaeicola</taxon>
    </lineage>
</organism>
<gene>
    <name evidence="5" type="ORF">DW783_17760</name>
    <name evidence="4" type="ORF">DWX04_07820</name>
    <name evidence="3" type="ORF">FYJ30_05015</name>
    <name evidence="2" type="ORF">GAY79_22025</name>
</gene>
<evidence type="ECO:0000259" key="1">
    <source>
        <dbReference type="Pfam" id="PF08800"/>
    </source>
</evidence>
<evidence type="ECO:0000313" key="7">
    <source>
        <dbReference type="Proteomes" id="UP000283833"/>
    </source>
</evidence>
<dbReference type="EMBL" id="QRXI01000008">
    <property type="protein sequence ID" value="RGT94688.1"/>
    <property type="molecule type" value="Genomic_DNA"/>
</dbReference>
<evidence type="ECO:0000313" key="6">
    <source>
        <dbReference type="Proteomes" id="UP000283429"/>
    </source>
</evidence>
<evidence type="ECO:0000313" key="2">
    <source>
        <dbReference type="EMBL" id="KAB6554538.1"/>
    </source>
</evidence>